<dbReference type="EMBL" id="JXAK01000057">
    <property type="protein sequence ID" value="KIL38578.1"/>
    <property type="molecule type" value="Genomic_DNA"/>
</dbReference>
<sequence length="179" mass="20608">MSIFKRIGDIVRSNRPEPPAAPQLDPFEHSRPGDIVEVDLEQYVISGKVTYFDRGYAPHRFAYYIRSGKEIRCLIVEKGRVNECFLCSFLEGALDDPNNVPTQLDVDGETSYNLEHHRSDVTRTEGNTDFRTGDDVLFWRYLGAENRYFFLQWQDGKFVAMEGEKIPPADIKFMTSSGR</sequence>
<gene>
    <name evidence="2" type="ORF">SD70_25545</name>
</gene>
<evidence type="ECO:0000259" key="1">
    <source>
        <dbReference type="Pfam" id="PF13785"/>
    </source>
</evidence>
<dbReference type="Proteomes" id="UP000031967">
    <property type="component" value="Unassembled WGS sequence"/>
</dbReference>
<comment type="caution">
    <text evidence="2">The sequence shown here is derived from an EMBL/GenBank/DDBJ whole genome shotgun (WGS) entry which is preliminary data.</text>
</comment>
<keyword evidence="3" id="KW-1185">Reference proteome</keyword>
<proteinExistence type="predicted"/>
<dbReference type="RefSeq" id="WP_041050897.1">
    <property type="nucleotide sequence ID" value="NZ_JXAK01000057.1"/>
</dbReference>
<reference evidence="2 3" key="1">
    <citation type="submission" date="2014-12" db="EMBL/GenBank/DDBJ databases">
        <title>Draft genome sequence of Paenibacillus kamchatkensis strain B-2647.</title>
        <authorList>
            <person name="Karlyshev A.V."/>
            <person name="Kudryashova E.B."/>
        </authorList>
    </citation>
    <scope>NUCLEOTIDE SEQUENCE [LARGE SCALE GENOMIC DNA]</scope>
    <source>
        <strain evidence="2 3">VKM B-2647</strain>
    </source>
</reference>
<accession>A0ABR5AC21</accession>
<evidence type="ECO:0000313" key="3">
    <source>
        <dbReference type="Proteomes" id="UP000031967"/>
    </source>
</evidence>
<feature type="domain" description="DUF4178" evidence="1">
    <location>
        <begin position="31"/>
        <end position="168"/>
    </location>
</feature>
<organism evidence="2 3">
    <name type="scientific">Gordoniibacillus kamchatkensis</name>
    <dbReference type="NCBI Taxonomy" id="1590651"/>
    <lineage>
        <taxon>Bacteria</taxon>
        <taxon>Bacillati</taxon>
        <taxon>Bacillota</taxon>
        <taxon>Bacilli</taxon>
        <taxon>Bacillales</taxon>
        <taxon>Paenibacillaceae</taxon>
        <taxon>Gordoniibacillus</taxon>
    </lineage>
</organism>
<name>A0ABR5AC21_9BACL</name>
<dbReference type="InterPro" id="IPR025235">
    <property type="entry name" value="DUF4178"/>
</dbReference>
<dbReference type="Pfam" id="PF13785">
    <property type="entry name" value="DUF4178"/>
    <property type="match status" value="1"/>
</dbReference>
<protein>
    <recommendedName>
        <fullName evidence="1">DUF4178 domain-containing protein</fullName>
    </recommendedName>
</protein>
<evidence type="ECO:0000313" key="2">
    <source>
        <dbReference type="EMBL" id="KIL38578.1"/>
    </source>
</evidence>